<comment type="caution">
    <text evidence="2">The sequence shown here is derived from an EMBL/GenBank/DDBJ whole genome shotgun (WGS) entry which is preliminary data.</text>
</comment>
<gene>
    <name evidence="2" type="ORF">FGG08_003147</name>
</gene>
<feature type="compositionally biased region" description="Basic and acidic residues" evidence="1">
    <location>
        <begin position="392"/>
        <end position="402"/>
    </location>
</feature>
<name>A0A9P8L0Y9_9PEZI</name>
<proteinExistence type="predicted"/>
<feature type="compositionally biased region" description="Acidic residues" evidence="1">
    <location>
        <begin position="367"/>
        <end position="391"/>
    </location>
</feature>
<reference evidence="2" key="1">
    <citation type="submission" date="2021-03" db="EMBL/GenBank/DDBJ databases">
        <title>Comparative genomics and phylogenomic investigation of the class Geoglossomycetes provide insights into ecological specialization and systematics.</title>
        <authorList>
            <person name="Melie T."/>
            <person name="Pirro S."/>
            <person name="Miller A.N."/>
            <person name="Quandt A."/>
        </authorList>
    </citation>
    <scope>NUCLEOTIDE SEQUENCE</scope>
    <source>
        <strain evidence="2">GBOQ0MN5Z8</strain>
    </source>
</reference>
<sequence>MHYKWSGKKVKCEGLTVQLTKVLSERNVENLGEWVVVADGKPEGVDSPVVVRLRVQLDLETVDDHDRRVALKAAAIEYAALVDLVDSGHTPRCLAFGKMLQDQSWPYPGGYIHVLVMSKVSGRNVQQVLFDLTEGERAIIRVQLTSVLEWAKPKRLNLDITQIANYFRYLIDLEAVVYLGEDAGDIITPESSVVELFGLAMQAPKTNSTFLDDSAGVCKGYWAAILLASSDIHFDVLFLSAATARKGTDIRRKTEVQTISNNWNRPPDTALSSDIQPPIFSEKIRRSLATLSRTSSLDTAIPLLRLAIQARISTPLLQKHKYLLTSDVLDVVKKLQTPKPNTQLQADAQAAIQRVEDGGENHNGEDNKDEEGNYDNNSDDEGGDEEEDEGEGGGREENRNDGDVEEQGY</sequence>
<feature type="region of interest" description="Disordered" evidence="1">
    <location>
        <begin position="356"/>
        <end position="409"/>
    </location>
</feature>
<feature type="compositionally biased region" description="Basic and acidic residues" evidence="1">
    <location>
        <begin position="356"/>
        <end position="366"/>
    </location>
</feature>
<accession>A0A9P8L0Y9</accession>
<keyword evidence="3" id="KW-1185">Reference proteome</keyword>
<dbReference type="Proteomes" id="UP000698800">
    <property type="component" value="Unassembled WGS sequence"/>
</dbReference>
<dbReference type="OrthoDB" id="4496615at2759"/>
<evidence type="ECO:0000313" key="2">
    <source>
        <dbReference type="EMBL" id="KAH0542476.1"/>
    </source>
</evidence>
<organism evidence="2 3">
    <name type="scientific">Glutinoglossum americanum</name>
    <dbReference type="NCBI Taxonomy" id="1670608"/>
    <lineage>
        <taxon>Eukaryota</taxon>
        <taxon>Fungi</taxon>
        <taxon>Dikarya</taxon>
        <taxon>Ascomycota</taxon>
        <taxon>Pezizomycotina</taxon>
        <taxon>Geoglossomycetes</taxon>
        <taxon>Geoglossales</taxon>
        <taxon>Geoglossaceae</taxon>
        <taxon>Glutinoglossum</taxon>
    </lineage>
</organism>
<dbReference type="AlphaFoldDB" id="A0A9P8L0Y9"/>
<evidence type="ECO:0000313" key="3">
    <source>
        <dbReference type="Proteomes" id="UP000698800"/>
    </source>
</evidence>
<protein>
    <submittedName>
        <fullName evidence="2">Uncharacterized protein</fullName>
    </submittedName>
</protein>
<dbReference type="EMBL" id="JAGHQL010000053">
    <property type="protein sequence ID" value="KAH0542476.1"/>
    <property type="molecule type" value="Genomic_DNA"/>
</dbReference>
<evidence type="ECO:0000256" key="1">
    <source>
        <dbReference type="SAM" id="MobiDB-lite"/>
    </source>
</evidence>